<dbReference type="PANTHER" id="PTHR30432">
    <property type="entry name" value="TRANSCRIPTIONAL REGULATOR MODE"/>
    <property type="match status" value="1"/>
</dbReference>
<name>A0A562KQ11_SPHWJ</name>
<gene>
    <name evidence="1" type="ORF">IQ35_00116</name>
</gene>
<organism evidence="1 2">
    <name type="scientific">Sphingobium wenxiniae (strain DSM 21828 / CGMCC 1.7748 / JZ-1)</name>
    <dbReference type="NCBI Taxonomy" id="595605"/>
    <lineage>
        <taxon>Bacteria</taxon>
        <taxon>Pseudomonadati</taxon>
        <taxon>Pseudomonadota</taxon>
        <taxon>Alphaproteobacteria</taxon>
        <taxon>Sphingomonadales</taxon>
        <taxon>Sphingomonadaceae</taxon>
        <taxon>Sphingobium</taxon>
    </lineage>
</organism>
<dbReference type="Gene3D" id="1.10.10.10">
    <property type="entry name" value="Winged helix-like DNA-binding domain superfamily/Winged helix DNA-binding domain"/>
    <property type="match status" value="1"/>
</dbReference>
<keyword evidence="2" id="KW-1185">Reference proteome</keyword>
<dbReference type="Proteomes" id="UP000316624">
    <property type="component" value="Unassembled WGS sequence"/>
</dbReference>
<dbReference type="AlphaFoldDB" id="A0A562KQ11"/>
<dbReference type="EMBL" id="VLKK01000001">
    <property type="protein sequence ID" value="TWH97519.1"/>
    <property type="molecule type" value="Genomic_DNA"/>
</dbReference>
<dbReference type="InterPro" id="IPR036390">
    <property type="entry name" value="WH_DNA-bd_sf"/>
</dbReference>
<evidence type="ECO:0000313" key="1">
    <source>
        <dbReference type="EMBL" id="TWH97519.1"/>
    </source>
</evidence>
<accession>A0A562KQ11</accession>
<dbReference type="PANTHER" id="PTHR30432:SF1">
    <property type="entry name" value="DNA-BINDING TRANSCRIPTIONAL DUAL REGULATOR MODE"/>
    <property type="match status" value="1"/>
</dbReference>
<protein>
    <submittedName>
        <fullName evidence="1">Molybdate transport system regulatory protein</fullName>
    </submittedName>
</protein>
<dbReference type="InterPro" id="IPR036388">
    <property type="entry name" value="WH-like_DNA-bd_sf"/>
</dbReference>
<evidence type="ECO:0000313" key="2">
    <source>
        <dbReference type="Proteomes" id="UP000316624"/>
    </source>
</evidence>
<dbReference type="SUPFAM" id="SSF46785">
    <property type="entry name" value="Winged helix' DNA-binding domain"/>
    <property type="match status" value="1"/>
</dbReference>
<reference evidence="1 2" key="1">
    <citation type="journal article" date="2015" name="Stand. Genomic Sci.">
        <title>Genomic Encyclopedia of Bacterial and Archaeal Type Strains, Phase III: the genomes of soil and plant-associated and newly described type strains.</title>
        <authorList>
            <person name="Whitman W.B."/>
            <person name="Woyke T."/>
            <person name="Klenk H.P."/>
            <person name="Zhou Y."/>
            <person name="Lilburn T.G."/>
            <person name="Beck B.J."/>
            <person name="De Vos P."/>
            <person name="Vandamme P."/>
            <person name="Eisen J.A."/>
            <person name="Garrity G."/>
            <person name="Hugenholtz P."/>
            <person name="Kyrpides N.C."/>
        </authorList>
    </citation>
    <scope>NUCLEOTIDE SEQUENCE [LARGE SCALE GENOMIC DNA]</scope>
    <source>
        <strain evidence="1 2">CGMCC 1.7748</strain>
    </source>
</reference>
<comment type="caution">
    <text evidence="1">The sequence shown here is derived from an EMBL/GenBank/DDBJ whole genome shotgun (WGS) entry which is preliminary data.</text>
</comment>
<sequence>MPLRLAAMTAWAGAITSAIVAAMMEGSPIKIKIQLFCGDEIAMGPGKADLLDAIRELGSISAAGRALGMSYRRTWLLVDAMNRCWREKLVETVPGGGRERGAHVTQKGEAVLSAYRAMQAAASAAVAPQMEDPLQSLLRTEPLPQASPASS</sequence>
<dbReference type="InterPro" id="IPR051815">
    <property type="entry name" value="Molybdate_resp_trans_reg"/>
</dbReference>
<proteinExistence type="predicted"/>